<dbReference type="AlphaFoldDB" id="A0A0L9USQ0"/>
<sequence>MDEQRSSRRNVCHGWKHVVAEGEAHSAHTWLNASSKLKQRPNPVFTSSRIQQKKCVSRPDSGSSIRKLGGVHTEITSASRFGSMRGGPARHGARGGRSRSLEKKRLKKLSCSHQEGRASERKHRHQFMEGGVTVWFSSMSQHTAATSLELDLIFHLESTRPANSRPAHLGAVLFLERFSSFKLCSMVK</sequence>
<dbReference type="Proteomes" id="UP000053144">
    <property type="component" value="Chromosome 6"/>
</dbReference>
<dbReference type="Gramene" id="KOM45597">
    <property type="protein sequence ID" value="KOM45597"/>
    <property type="gene ID" value="LR48_Vigan06g090300"/>
</dbReference>
<reference evidence="3" key="1">
    <citation type="journal article" date="2015" name="Proc. Natl. Acad. Sci. U.S.A.">
        <title>Genome sequencing of adzuki bean (Vigna angularis) provides insight into high starch and low fat accumulation and domestication.</title>
        <authorList>
            <person name="Yang K."/>
            <person name="Tian Z."/>
            <person name="Chen C."/>
            <person name="Luo L."/>
            <person name="Zhao B."/>
            <person name="Wang Z."/>
            <person name="Yu L."/>
            <person name="Li Y."/>
            <person name="Sun Y."/>
            <person name="Li W."/>
            <person name="Chen Y."/>
            <person name="Li Y."/>
            <person name="Zhang Y."/>
            <person name="Ai D."/>
            <person name="Zhao J."/>
            <person name="Shang C."/>
            <person name="Ma Y."/>
            <person name="Wu B."/>
            <person name="Wang M."/>
            <person name="Gao L."/>
            <person name="Sun D."/>
            <person name="Zhang P."/>
            <person name="Guo F."/>
            <person name="Wang W."/>
            <person name="Li Y."/>
            <person name="Wang J."/>
            <person name="Varshney R.K."/>
            <person name="Wang J."/>
            <person name="Ling H.Q."/>
            <person name="Wan P."/>
        </authorList>
    </citation>
    <scope>NUCLEOTIDE SEQUENCE</scope>
    <source>
        <strain evidence="3">cv. Jingnong 6</strain>
    </source>
</reference>
<evidence type="ECO:0000256" key="1">
    <source>
        <dbReference type="SAM" id="MobiDB-lite"/>
    </source>
</evidence>
<evidence type="ECO:0000313" key="2">
    <source>
        <dbReference type="EMBL" id="KOM45597.1"/>
    </source>
</evidence>
<protein>
    <submittedName>
        <fullName evidence="2">Uncharacterized protein</fullName>
    </submittedName>
</protein>
<feature type="region of interest" description="Disordered" evidence="1">
    <location>
        <begin position="80"/>
        <end position="121"/>
    </location>
</feature>
<gene>
    <name evidence="2" type="ORF">LR48_Vigan06g090300</name>
</gene>
<accession>A0A0L9USQ0</accession>
<feature type="compositionally biased region" description="Basic residues" evidence="1">
    <location>
        <begin position="91"/>
        <end position="110"/>
    </location>
</feature>
<proteinExistence type="predicted"/>
<evidence type="ECO:0000313" key="3">
    <source>
        <dbReference type="Proteomes" id="UP000053144"/>
    </source>
</evidence>
<name>A0A0L9USQ0_PHAAN</name>
<dbReference type="EMBL" id="CM003376">
    <property type="protein sequence ID" value="KOM45597.1"/>
    <property type="molecule type" value="Genomic_DNA"/>
</dbReference>
<organism evidence="2 3">
    <name type="scientific">Phaseolus angularis</name>
    <name type="common">Azuki bean</name>
    <name type="synonym">Vigna angularis</name>
    <dbReference type="NCBI Taxonomy" id="3914"/>
    <lineage>
        <taxon>Eukaryota</taxon>
        <taxon>Viridiplantae</taxon>
        <taxon>Streptophyta</taxon>
        <taxon>Embryophyta</taxon>
        <taxon>Tracheophyta</taxon>
        <taxon>Spermatophyta</taxon>
        <taxon>Magnoliopsida</taxon>
        <taxon>eudicotyledons</taxon>
        <taxon>Gunneridae</taxon>
        <taxon>Pentapetalae</taxon>
        <taxon>rosids</taxon>
        <taxon>fabids</taxon>
        <taxon>Fabales</taxon>
        <taxon>Fabaceae</taxon>
        <taxon>Papilionoideae</taxon>
        <taxon>50 kb inversion clade</taxon>
        <taxon>NPAAA clade</taxon>
        <taxon>indigoferoid/millettioid clade</taxon>
        <taxon>Phaseoleae</taxon>
        <taxon>Vigna</taxon>
    </lineage>
</organism>